<dbReference type="FunFam" id="1.10.1200.10:FF:000016">
    <property type="entry name" value="Non-ribosomal peptide synthase"/>
    <property type="match status" value="1"/>
</dbReference>
<dbReference type="InterPro" id="IPR020845">
    <property type="entry name" value="AMP-binding_CS"/>
</dbReference>
<dbReference type="GO" id="GO:0009239">
    <property type="term" value="P:enterobactin biosynthetic process"/>
    <property type="evidence" value="ECO:0007669"/>
    <property type="project" value="TreeGrafter"/>
</dbReference>
<dbReference type="InterPro" id="IPR036736">
    <property type="entry name" value="ACP-like_sf"/>
</dbReference>
<dbReference type="PANTHER" id="PTHR45527:SF1">
    <property type="entry name" value="FATTY ACID SYNTHASE"/>
    <property type="match status" value="1"/>
</dbReference>
<dbReference type="RefSeq" id="WP_170208826.1">
    <property type="nucleotide sequence ID" value="NZ_RBKT01000001.1"/>
</dbReference>
<evidence type="ECO:0000256" key="1">
    <source>
        <dbReference type="ARBA" id="ARBA00001957"/>
    </source>
</evidence>
<dbReference type="SUPFAM" id="SSF52777">
    <property type="entry name" value="CoA-dependent acyltransferases"/>
    <property type="match status" value="2"/>
</dbReference>
<dbReference type="Pfam" id="PF00975">
    <property type="entry name" value="Thioesterase"/>
    <property type="match status" value="1"/>
</dbReference>
<comment type="cofactor">
    <cofactor evidence="1">
        <name>pantetheine 4'-phosphate</name>
        <dbReference type="ChEBI" id="CHEBI:47942"/>
    </cofactor>
</comment>
<dbReference type="Pfam" id="PF00501">
    <property type="entry name" value="AMP-binding"/>
    <property type="match status" value="1"/>
</dbReference>
<dbReference type="Pfam" id="PF00550">
    <property type="entry name" value="PP-binding"/>
    <property type="match status" value="1"/>
</dbReference>
<dbReference type="FunFam" id="3.40.50.12780:FF:000012">
    <property type="entry name" value="Non-ribosomal peptide synthetase"/>
    <property type="match status" value="1"/>
</dbReference>
<dbReference type="Gene3D" id="3.30.559.10">
    <property type="entry name" value="Chloramphenicol acetyltransferase-like domain"/>
    <property type="match status" value="1"/>
</dbReference>
<gene>
    <name evidence="5" type="ORF">BDK92_7414</name>
</gene>
<dbReference type="GO" id="GO:0043041">
    <property type="term" value="P:amino acid activation for nonribosomal peptide biosynthetic process"/>
    <property type="evidence" value="ECO:0007669"/>
    <property type="project" value="TreeGrafter"/>
</dbReference>
<dbReference type="PROSITE" id="PS00455">
    <property type="entry name" value="AMP_BINDING"/>
    <property type="match status" value="1"/>
</dbReference>
<dbReference type="InterPro" id="IPR009081">
    <property type="entry name" value="PP-bd_ACP"/>
</dbReference>
<sequence length="1345" mass="145979">MSDPFQPLSAAQSGVWFAQQLDPDNPAFNIGGYLEIHGPVEITALAEAAHRALAETEAARLRFGEDGGEPMQRITAEPPRPLTVLDLTGERDPAGAAQRWMRADLARPVGLFTDDLVGSALLTVSPRLHLYYLRFHHVVLDAYAFALVAGRLAELYAAWTDGVSLPPTTIGSLPKVRHDEQAYRDSARFADDRAFWLERFADRPEVLSLSSRSNRPARAAHHVLRRRVDLPAADVERLRGAVGRGAWADTIVAAAAVYVQRMTGATDVVLGFPVTGRWGRLAKATPGMMMTVLPLRLEVRPAMSFADVLAAASREVRQVLRHQRYRLEDLRADLGLRGEGHRPFGPSVNVMPFGYQAPVAGHVTVAHVLESGPIEDISFDVYGDAHGDERRGRVRIDVAANPTLYTEDDITAHHDRFVRLLLELAERPGTRVGAVDLLDERERRTVLRQWQGAVHDVPDITLVTMLERQAAATPDAVALVGAATGTGDPHVPPAGDDTLTYRQLHTRANRLAHELISRGVGPGDLVVVALPRGTPQVVALLAVLKAGAAYLPLDGSYPPDRVAFVLRDAEPAALLADQRSLTGLPDTGPRPLVLDDPATVKAVEHRRADAPTDADRRRALRTDDPVYVLYTSGSTGRPKGVLVEHRALVNQLLWTQEHFGFGAADRVLVKTPATFDVSVWEYFSPLLAGATAVLARPDGHRDPRYLADLVRAERITVTGFVPSMLREFLDEPSTGACDSLRLTLCIGEVLPADLVDRYTAVLGPGLHNLYGPVEATVAVTDHDCTEPYDPVYGVPIGRPLRNTRCYVLDPDGRPVPVGVQGELYLAGVQVARGYLRRPALTAERFLPDPFGPPGSRMYRTGDRVRHLADGTLVFVGRSDTQLKVRGHRIEPGEIEACLATHPQVSQAAVVAHTSGTEPRLAGYVVPAPTGTAPDPEALRTYLAARLPAPMVPATIQVLTELPLTSNGKLDRGALPVPDPTSTVTGRTPRTDREVVLCGLFAEALDLPLVGVDDNFFDLGGHSLRAARLAKRLRTVVGVDLDLRAVFAHPTVAGLAAHLDTTTTAPAAADGPDARPTALDVVLPLRADGNGVPLFCLPPVTGLSWCYSVLLRHIDPGHPVYGLQSPGLAVDDPLTDRQPTLEEMAAGYADEIGAVHPEGPCHLLGWSLGGLLAWATAVELRRRGRDVPLLTLLDAYPSDPVLHSVEHRRVLLNVVLSDFGYDPAILDGQSLAEPDVVEVIRRHPGALADWSPDRIAGLLRVALRNMRAARAYRPESFDGDLLFFTAMRSRPVNLQTVDEWHPLVQGGITELQLDCRHEHMMRPDAVALIGPLLAAHRRALPVPAHR</sequence>
<dbReference type="Proteomes" id="UP000277671">
    <property type="component" value="Unassembled WGS sequence"/>
</dbReference>
<dbReference type="GO" id="GO:0008610">
    <property type="term" value="P:lipid biosynthetic process"/>
    <property type="evidence" value="ECO:0007669"/>
    <property type="project" value="UniProtKB-ARBA"/>
</dbReference>
<dbReference type="InterPro" id="IPR025110">
    <property type="entry name" value="AMP-bd_C"/>
</dbReference>
<dbReference type="GO" id="GO:0009366">
    <property type="term" value="C:enterobactin synthetase complex"/>
    <property type="evidence" value="ECO:0007669"/>
    <property type="project" value="TreeGrafter"/>
</dbReference>
<keyword evidence="6" id="KW-1185">Reference proteome</keyword>
<evidence type="ECO:0000313" key="5">
    <source>
        <dbReference type="EMBL" id="RKR92926.1"/>
    </source>
</evidence>
<dbReference type="Gene3D" id="3.40.50.1820">
    <property type="entry name" value="alpha/beta hydrolase"/>
    <property type="match status" value="1"/>
</dbReference>
<feature type="domain" description="Carrier" evidence="4">
    <location>
        <begin position="987"/>
        <end position="1062"/>
    </location>
</feature>
<dbReference type="SUPFAM" id="SSF53474">
    <property type="entry name" value="alpha/beta-Hydrolases"/>
    <property type="match status" value="1"/>
</dbReference>
<dbReference type="GO" id="GO:0005829">
    <property type="term" value="C:cytosol"/>
    <property type="evidence" value="ECO:0007669"/>
    <property type="project" value="TreeGrafter"/>
</dbReference>
<name>A0A495JV70_9ACTN</name>
<dbReference type="Pfam" id="PF00668">
    <property type="entry name" value="Condensation"/>
    <property type="match status" value="1"/>
</dbReference>
<dbReference type="EMBL" id="RBKT01000001">
    <property type="protein sequence ID" value="RKR92926.1"/>
    <property type="molecule type" value="Genomic_DNA"/>
</dbReference>
<dbReference type="InterPro" id="IPR001031">
    <property type="entry name" value="Thioesterase"/>
</dbReference>
<dbReference type="Gene3D" id="3.40.50.12780">
    <property type="entry name" value="N-terminal domain of ligase-like"/>
    <property type="match status" value="1"/>
</dbReference>
<keyword evidence="2" id="KW-0596">Phosphopantetheine</keyword>
<dbReference type="NCBIfam" id="TIGR01733">
    <property type="entry name" value="AA-adenyl-dom"/>
    <property type="match status" value="1"/>
</dbReference>
<keyword evidence="3" id="KW-0597">Phosphoprotein</keyword>
<reference evidence="5 6" key="1">
    <citation type="submission" date="2018-10" db="EMBL/GenBank/DDBJ databases">
        <title>Sequencing the genomes of 1000 actinobacteria strains.</title>
        <authorList>
            <person name="Klenk H.-P."/>
        </authorList>
    </citation>
    <scope>NUCLEOTIDE SEQUENCE [LARGE SCALE GENOMIC DNA]</scope>
    <source>
        <strain evidence="5 6">DSM 45175</strain>
    </source>
</reference>
<evidence type="ECO:0000259" key="4">
    <source>
        <dbReference type="PROSITE" id="PS50075"/>
    </source>
</evidence>
<dbReference type="SUPFAM" id="SSF47336">
    <property type="entry name" value="ACP-like"/>
    <property type="match status" value="1"/>
</dbReference>
<dbReference type="InterPro" id="IPR000873">
    <property type="entry name" value="AMP-dep_synth/lig_dom"/>
</dbReference>
<evidence type="ECO:0000313" key="6">
    <source>
        <dbReference type="Proteomes" id="UP000277671"/>
    </source>
</evidence>
<dbReference type="PROSITE" id="PS00012">
    <property type="entry name" value="PHOSPHOPANTETHEINE"/>
    <property type="match status" value="1"/>
</dbReference>
<dbReference type="InterPro" id="IPR010071">
    <property type="entry name" value="AA_adenyl_dom"/>
</dbReference>
<evidence type="ECO:0000256" key="3">
    <source>
        <dbReference type="ARBA" id="ARBA00022553"/>
    </source>
</evidence>
<dbReference type="PROSITE" id="PS50075">
    <property type="entry name" value="CARRIER"/>
    <property type="match status" value="1"/>
</dbReference>
<organism evidence="5 6">
    <name type="scientific">Micromonospora pisi</name>
    <dbReference type="NCBI Taxonomy" id="589240"/>
    <lineage>
        <taxon>Bacteria</taxon>
        <taxon>Bacillati</taxon>
        <taxon>Actinomycetota</taxon>
        <taxon>Actinomycetes</taxon>
        <taxon>Micromonosporales</taxon>
        <taxon>Micromonosporaceae</taxon>
        <taxon>Micromonospora</taxon>
    </lineage>
</organism>
<dbReference type="InterPro" id="IPR023213">
    <property type="entry name" value="CAT-like_dom_sf"/>
</dbReference>
<evidence type="ECO:0000256" key="2">
    <source>
        <dbReference type="ARBA" id="ARBA00022450"/>
    </source>
</evidence>
<dbReference type="FunFam" id="3.40.50.980:FF:000001">
    <property type="entry name" value="Non-ribosomal peptide synthetase"/>
    <property type="match status" value="1"/>
</dbReference>
<dbReference type="CDD" id="cd17646">
    <property type="entry name" value="A_NRPS_AB3403-like"/>
    <property type="match status" value="1"/>
</dbReference>
<dbReference type="PANTHER" id="PTHR45527">
    <property type="entry name" value="NONRIBOSOMAL PEPTIDE SYNTHETASE"/>
    <property type="match status" value="1"/>
</dbReference>
<dbReference type="SUPFAM" id="SSF56801">
    <property type="entry name" value="Acetyl-CoA synthetase-like"/>
    <property type="match status" value="1"/>
</dbReference>
<dbReference type="SMART" id="SM00823">
    <property type="entry name" value="PKS_PP"/>
    <property type="match status" value="1"/>
</dbReference>
<comment type="caution">
    <text evidence="5">The sequence shown here is derived from an EMBL/GenBank/DDBJ whole genome shotgun (WGS) entry which is preliminary data.</text>
</comment>
<dbReference type="GO" id="GO:0031177">
    <property type="term" value="F:phosphopantetheine binding"/>
    <property type="evidence" value="ECO:0007669"/>
    <property type="project" value="InterPro"/>
</dbReference>
<dbReference type="InterPro" id="IPR045851">
    <property type="entry name" value="AMP-bd_C_sf"/>
</dbReference>
<dbReference type="InterPro" id="IPR020806">
    <property type="entry name" value="PKS_PP-bd"/>
</dbReference>
<dbReference type="GO" id="GO:0047527">
    <property type="term" value="F:2,3-dihydroxybenzoate-serine ligase activity"/>
    <property type="evidence" value="ECO:0007669"/>
    <property type="project" value="TreeGrafter"/>
</dbReference>
<dbReference type="GO" id="GO:0072330">
    <property type="term" value="P:monocarboxylic acid biosynthetic process"/>
    <property type="evidence" value="ECO:0007669"/>
    <property type="project" value="UniProtKB-ARBA"/>
</dbReference>
<dbReference type="Gene3D" id="3.30.559.30">
    <property type="entry name" value="Nonribosomal peptide synthetase, condensation domain"/>
    <property type="match status" value="1"/>
</dbReference>
<dbReference type="InterPro" id="IPR042099">
    <property type="entry name" value="ANL_N_sf"/>
</dbReference>
<dbReference type="FunFam" id="2.30.38.10:FF:000001">
    <property type="entry name" value="Non-ribosomal peptide synthetase PvdI"/>
    <property type="match status" value="1"/>
</dbReference>
<dbReference type="Pfam" id="PF13193">
    <property type="entry name" value="AMP-binding_C"/>
    <property type="match status" value="1"/>
</dbReference>
<dbReference type="InterPro" id="IPR006162">
    <property type="entry name" value="Ppantetheine_attach_site"/>
</dbReference>
<proteinExistence type="predicted"/>
<accession>A0A495JV70</accession>
<dbReference type="InterPro" id="IPR029058">
    <property type="entry name" value="AB_hydrolase_fold"/>
</dbReference>
<dbReference type="Gene3D" id="3.30.300.30">
    <property type="match status" value="1"/>
</dbReference>
<dbReference type="InterPro" id="IPR001242">
    <property type="entry name" value="Condensation_dom"/>
</dbReference>
<protein>
    <submittedName>
        <fullName evidence="5">Enterobactin synthetase component F</fullName>
    </submittedName>
</protein>